<reference evidence="4" key="2">
    <citation type="submission" date="2023-04" db="EMBL/GenBank/DDBJ databases">
        <authorList>
            <person name="Bu L."/>
            <person name="Lu L."/>
            <person name="Laidemitt M.R."/>
            <person name="Zhang S.M."/>
            <person name="Mutuku M."/>
            <person name="Mkoji G."/>
            <person name="Steinauer M."/>
            <person name="Loker E.S."/>
        </authorList>
    </citation>
    <scope>NUCLEOTIDE SEQUENCE</scope>
    <source>
        <strain evidence="4">KasaAsao</strain>
        <tissue evidence="4">Whole Snail</tissue>
    </source>
</reference>
<dbReference type="InterPro" id="IPR027417">
    <property type="entry name" value="P-loop_NTPase"/>
</dbReference>
<protein>
    <submittedName>
        <fullName evidence="4">ABC transporter G family member 20</fullName>
    </submittedName>
</protein>
<dbReference type="PROSITE" id="PS50893">
    <property type="entry name" value="ABC_TRANSPORTER_2"/>
    <property type="match status" value="1"/>
</dbReference>
<dbReference type="InterPro" id="IPR003593">
    <property type="entry name" value="AAA+_ATPase"/>
</dbReference>
<dbReference type="SUPFAM" id="SSF52540">
    <property type="entry name" value="P-loop containing nucleoside triphosphate hydrolases"/>
    <property type="match status" value="1"/>
</dbReference>
<dbReference type="EMBL" id="JASAOG010000003">
    <property type="protein sequence ID" value="KAK0069214.1"/>
    <property type="molecule type" value="Genomic_DNA"/>
</dbReference>
<dbReference type="GO" id="GO:0005524">
    <property type="term" value="F:ATP binding"/>
    <property type="evidence" value="ECO:0007669"/>
    <property type="project" value="UniProtKB-KW"/>
</dbReference>
<dbReference type="PANTHER" id="PTHR43038:SF3">
    <property type="entry name" value="ABC TRANSPORTER G FAMILY MEMBER 20 ISOFORM X1"/>
    <property type="match status" value="1"/>
</dbReference>
<dbReference type="GO" id="GO:0016887">
    <property type="term" value="F:ATP hydrolysis activity"/>
    <property type="evidence" value="ECO:0007669"/>
    <property type="project" value="InterPro"/>
</dbReference>
<dbReference type="Proteomes" id="UP001233172">
    <property type="component" value="Unassembled WGS sequence"/>
</dbReference>
<dbReference type="CDD" id="cd03230">
    <property type="entry name" value="ABC_DR_subfamily_A"/>
    <property type="match status" value="1"/>
</dbReference>
<keyword evidence="5" id="KW-1185">Reference proteome</keyword>
<feature type="domain" description="ABC transporter" evidence="3">
    <location>
        <begin position="12"/>
        <end position="249"/>
    </location>
</feature>
<evidence type="ECO:0000256" key="1">
    <source>
        <dbReference type="ARBA" id="ARBA00022741"/>
    </source>
</evidence>
<reference evidence="4" key="1">
    <citation type="journal article" date="2023" name="PLoS Negl. Trop. Dis.">
        <title>A genome sequence for Biomphalaria pfeifferi, the major vector snail for the human-infecting parasite Schistosoma mansoni.</title>
        <authorList>
            <person name="Bu L."/>
            <person name="Lu L."/>
            <person name="Laidemitt M.R."/>
            <person name="Zhang S.M."/>
            <person name="Mutuku M."/>
            <person name="Mkoji G."/>
            <person name="Steinauer M."/>
            <person name="Loker E.S."/>
        </authorList>
    </citation>
    <scope>NUCLEOTIDE SEQUENCE</scope>
    <source>
        <strain evidence="4">KasaAsao</strain>
    </source>
</reference>
<keyword evidence="2" id="KW-0067">ATP-binding</keyword>
<feature type="non-terminal residue" evidence="4">
    <location>
        <position position="1"/>
    </location>
</feature>
<name>A0AAD8FNB2_BIOPF</name>
<evidence type="ECO:0000313" key="5">
    <source>
        <dbReference type="Proteomes" id="UP001233172"/>
    </source>
</evidence>
<keyword evidence="1" id="KW-0547">Nucleotide-binding</keyword>
<dbReference type="InterPro" id="IPR003439">
    <property type="entry name" value="ABC_transporter-like_ATP-bd"/>
</dbReference>
<organism evidence="4 5">
    <name type="scientific">Biomphalaria pfeifferi</name>
    <name type="common">Bloodfluke planorb</name>
    <name type="synonym">Freshwater snail</name>
    <dbReference type="NCBI Taxonomy" id="112525"/>
    <lineage>
        <taxon>Eukaryota</taxon>
        <taxon>Metazoa</taxon>
        <taxon>Spiralia</taxon>
        <taxon>Lophotrochozoa</taxon>
        <taxon>Mollusca</taxon>
        <taxon>Gastropoda</taxon>
        <taxon>Heterobranchia</taxon>
        <taxon>Euthyneura</taxon>
        <taxon>Panpulmonata</taxon>
        <taxon>Hygrophila</taxon>
        <taxon>Lymnaeoidea</taxon>
        <taxon>Planorbidae</taxon>
        <taxon>Biomphalaria</taxon>
    </lineage>
</organism>
<dbReference type="PROSITE" id="PS00211">
    <property type="entry name" value="ABC_TRANSPORTER_1"/>
    <property type="match status" value="1"/>
</dbReference>
<dbReference type="SMART" id="SM00382">
    <property type="entry name" value="AAA"/>
    <property type="match status" value="1"/>
</dbReference>
<dbReference type="AlphaFoldDB" id="A0AAD8FNB2"/>
<evidence type="ECO:0000256" key="2">
    <source>
        <dbReference type="ARBA" id="ARBA00022840"/>
    </source>
</evidence>
<evidence type="ECO:0000259" key="3">
    <source>
        <dbReference type="PROSITE" id="PS50893"/>
    </source>
</evidence>
<accession>A0AAD8FNB2</accession>
<gene>
    <name evidence="4" type="ORF">Bpfe_001396</name>
</gene>
<dbReference type="InterPro" id="IPR017871">
    <property type="entry name" value="ABC_transporter-like_CS"/>
</dbReference>
<dbReference type="Gene3D" id="3.40.50.300">
    <property type="entry name" value="P-loop containing nucleotide triphosphate hydrolases"/>
    <property type="match status" value="1"/>
</dbReference>
<sequence length="475" mass="52456">MEQEHGTCYNAVYCRGLKKHFGRGKNKLEILCGLNMSVPYGAIYGLLGSSGCGKTTLLKCIIGRMKIDSGIVRTLGQSPGARGHQVPGRMVGYMPQEIALFMNFSIQETLNFFGQLHGMTNSAINHRSEFLLNFLNLPDSSRLICKLSGGQQRRVSLAAALLQQPELLILDEPTVGVDPVLREKEKIWEHLLEIAKSSLKTTIIITTHYIEEAAQADKVGLMRGGRLLAENKPSILMAKFGLLNLEAVFLHLCHRDRLPNNDDSELLPSISEPYSDTEQDRGLLYRNYSSGSDKIIFNGSKNEISATTAYGTGLANGHRVSFQKKLSVASGACVPSCKNIKAVAGKNLIFMKRNISLLMFEFLVPVIQIILFCVSIGGDPRDLPVSVCNQDVDELGTLFVGFISNTTMHLVMRDDINLAINDVRDGLRLFKLHTFSQEVSATQKFLNILNRLEEGPRATNATIDGSTIDLYQDMS</sequence>
<comment type="caution">
    <text evidence="4">The sequence shown here is derived from an EMBL/GenBank/DDBJ whole genome shotgun (WGS) entry which is preliminary data.</text>
</comment>
<dbReference type="Pfam" id="PF00005">
    <property type="entry name" value="ABC_tran"/>
    <property type="match status" value="1"/>
</dbReference>
<evidence type="ECO:0000313" key="4">
    <source>
        <dbReference type="EMBL" id="KAK0069214.1"/>
    </source>
</evidence>
<proteinExistence type="predicted"/>
<dbReference type="PANTHER" id="PTHR43038">
    <property type="entry name" value="ATP-BINDING CASSETTE, SUB-FAMILY H, MEMBER 1"/>
    <property type="match status" value="1"/>
</dbReference>